<dbReference type="EMBL" id="CM017872">
    <property type="protein sequence ID" value="KAG1326476.1"/>
    <property type="molecule type" value="Genomic_DNA"/>
</dbReference>
<accession>A0A8K0HTT6</accession>
<keyword evidence="3" id="KW-1185">Reference proteome</keyword>
<reference evidence="2" key="1">
    <citation type="journal article" date="2017" name="Gigascience">
        <title>The genome draft of coconut (Cocos nucifera).</title>
        <authorList>
            <person name="Xiao Y."/>
            <person name="Xu P."/>
            <person name="Fan H."/>
            <person name="Baudouin L."/>
            <person name="Xia W."/>
            <person name="Bocs S."/>
            <person name="Xu J."/>
            <person name="Li Q."/>
            <person name="Guo A."/>
            <person name="Zhou L."/>
            <person name="Li J."/>
            <person name="Wu Y."/>
            <person name="Ma Z."/>
            <person name="Armero A."/>
            <person name="Issali A.E."/>
            <person name="Liu N."/>
            <person name="Peng M."/>
            <person name="Yang Y."/>
        </authorList>
    </citation>
    <scope>NUCLEOTIDE SEQUENCE</scope>
    <source>
        <tissue evidence="2">Spear leaf of Hainan Tall coconut</tissue>
    </source>
</reference>
<reference evidence="2" key="2">
    <citation type="submission" date="2019-07" db="EMBL/GenBank/DDBJ databases">
        <authorList>
            <person name="Yang Y."/>
            <person name="Bocs S."/>
            <person name="Baudouin L."/>
        </authorList>
    </citation>
    <scope>NUCLEOTIDE SEQUENCE</scope>
    <source>
        <tissue evidence="2">Spear leaf of Hainan Tall coconut</tissue>
    </source>
</reference>
<gene>
    <name evidence="2" type="ORF">COCNU_01G004100</name>
</gene>
<sequence length="181" mass="19940">MRYDRSRDSGIRVYQRVEGEQSEAREPKPQWRFPGVPPQNPFSRLFLSESEDEEETALPLPESSGRRLCSSSGRPWSTTSRAPPSGWSGRGSSLSNHDQLLVHLANQMATSNANGVEVQVSSSSATTCCAKCLQEIPLVLYVLGRVLLAVLIAKALASVPNGWENLCHPSNNSRMATWRIC</sequence>
<proteinExistence type="predicted"/>
<dbReference type="AlphaFoldDB" id="A0A8K0HTT6"/>
<name>A0A8K0HTT6_COCNU</name>
<evidence type="ECO:0000313" key="3">
    <source>
        <dbReference type="Proteomes" id="UP000797356"/>
    </source>
</evidence>
<feature type="compositionally biased region" description="Basic and acidic residues" evidence="1">
    <location>
        <begin position="1"/>
        <end position="29"/>
    </location>
</feature>
<feature type="region of interest" description="Disordered" evidence="1">
    <location>
        <begin position="1"/>
        <end position="93"/>
    </location>
</feature>
<evidence type="ECO:0000256" key="1">
    <source>
        <dbReference type="SAM" id="MobiDB-lite"/>
    </source>
</evidence>
<organism evidence="2 3">
    <name type="scientific">Cocos nucifera</name>
    <name type="common">Coconut palm</name>
    <dbReference type="NCBI Taxonomy" id="13894"/>
    <lineage>
        <taxon>Eukaryota</taxon>
        <taxon>Viridiplantae</taxon>
        <taxon>Streptophyta</taxon>
        <taxon>Embryophyta</taxon>
        <taxon>Tracheophyta</taxon>
        <taxon>Spermatophyta</taxon>
        <taxon>Magnoliopsida</taxon>
        <taxon>Liliopsida</taxon>
        <taxon>Arecaceae</taxon>
        <taxon>Arecoideae</taxon>
        <taxon>Cocoseae</taxon>
        <taxon>Attaleinae</taxon>
        <taxon>Cocos</taxon>
    </lineage>
</organism>
<dbReference type="Proteomes" id="UP000797356">
    <property type="component" value="Chromosome 1"/>
</dbReference>
<comment type="caution">
    <text evidence="2">The sequence shown here is derived from an EMBL/GenBank/DDBJ whole genome shotgun (WGS) entry which is preliminary data.</text>
</comment>
<protein>
    <submittedName>
        <fullName evidence="2">Uncharacterized protein</fullName>
    </submittedName>
</protein>
<evidence type="ECO:0000313" key="2">
    <source>
        <dbReference type="EMBL" id="KAG1326476.1"/>
    </source>
</evidence>